<organism evidence="1 2">
    <name type="scientific">Biomphalaria glabrata</name>
    <name type="common">Bloodfluke planorb</name>
    <name type="synonym">Freshwater snail</name>
    <dbReference type="NCBI Taxonomy" id="6526"/>
    <lineage>
        <taxon>Eukaryota</taxon>
        <taxon>Metazoa</taxon>
        <taxon>Spiralia</taxon>
        <taxon>Lophotrochozoa</taxon>
        <taxon>Mollusca</taxon>
        <taxon>Gastropoda</taxon>
        <taxon>Heterobranchia</taxon>
        <taxon>Euthyneura</taxon>
        <taxon>Panpulmonata</taxon>
        <taxon>Hygrophila</taxon>
        <taxon>Lymnaeoidea</taxon>
        <taxon>Planorbidae</taxon>
        <taxon>Biomphalaria</taxon>
    </lineage>
</organism>
<dbReference type="STRING" id="6526.A0A2C9LF22"/>
<sequence>MKKKTDPANQDISDISETDILCVEIAALCHDLGCGPLSTLFSKRFLVALKKESVNAKEWLKNRNVLMFVHMLKMNCLEIKLKKFGLQETDFNFIKELIGGYKCNGSTAWPYKGRREKNAFLYEIVSNHRNGVDVCKFDYMARDCHNLGIVNNFDAQRYIEFARIMEVDGEIQICTRDKELGNLYNMFFTRYNLHKFAYQHPVVCGMELMIVDALKAIRGTLGIIKVDGVEILLKVTERFMRCINER</sequence>
<dbReference type="InterPro" id="IPR050135">
    <property type="entry name" value="dGTPase-like"/>
</dbReference>
<dbReference type="GO" id="GO:0005634">
    <property type="term" value="C:nucleus"/>
    <property type="evidence" value="ECO:0007669"/>
    <property type="project" value="TreeGrafter"/>
</dbReference>
<dbReference type="VEuPathDB" id="VectorBase:BGLAX_036128"/>
<evidence type="ECO:0008006" key="3">
    <source>
        <dbReference type="Google" id="ProtNLM"/>
    </source>
</evidence>
<gene>
    <name evidence="1" type="primary">106052346</name>
</gene>
<accession>A0A2C9LF22</accession>
<dbReference type="KEGG" id="bgt:106052346"/>
<dbReference type="GO" id="GO:0008832">
    <property type="term" value="F:dGTPase activity"/>
    <property type="evidence" value="ECO:0007669"/>
    <property type="project" value="TreeGrafter"/>
</dbReference>
<dbReference type="GO" id="GO:0051607">
    <property type="term" value="P:defense response to virus"/>
    <property type="evidence" value="ECO:0007669"/>
    <property type="project" value="TreeGrafter"/>
</dbReference>
<dbReference type="EnsemblMetazoa" id="BGLB030239-RA">
    <property type="protein sequence ID" value="BGLB030239-PA"/>
    <property type="gene ID" value="BGLB030239"/>
</dbReference>
<dbReference type="Proteomes" id="UP000076420">
    <property type="component" value="Unassembled WGS sequence"/>
</dbReference>
<proteinExistence type="predicted"/>
<evidence type="ECO:0000313" key="2">
    <source>
        <dbReference type="Proteomes" id="UP000076420"/>
    </source>
</evidence>
<protein>
    <recommendedName>
        <fullName evidence="3">HD domain-containing protein</fullName>
    </recommendedName>
</protein>
<dbReference type="GO" id="GO:0006203">
    <property type="term" value="P:dGTP catabolic process"/>
    <property type="evidence" value="ECO:0007669"/>
    <property type="project" value="TreeGrafter"/>
</dbReference>
<dbReference type="PANTHER" id="PTHR11373">
    <property type="entry name" value="DEOXYNUCLEOSIDE TRIPHOSPHATE TRIPHOSPHOHYDROLASE"/>
    <property type="match status" value="1"/>
</dbReference>
<dbReference type="PANTHER" id="PTHR11373:SF4">
    <property type="entry name" value="DEOXYNUCLEOSIDE TRIPHOSPHATE TRIPHOSPHOHYDROLASE SAMHD1"/>
    <property type="match status" value="1"/>
</dbReference>
<dbReference type="SUPFAM" id="SSF109604">
    <property type="entry name" value="HD-domain/PDEase-like"/>
    <property type="match status" value="1"/>
</dbReference>
<name>A0A2C9LF22_BIOGL</name>
<dbReference type="GO" id="GO:0045088">
    <property type="term" value="P:regulation of innate immune response"/>
    <property type="evidence" value="ECO:0007669"/>
    <property type="project" value="TreeGrafter"/>
</dbReference>
<reference evidence="1" key="1">
    <citation type="submission" date="2020-05" db="UniProtKB">
        <authorList>
            <consortium name="EnsemblMetazoa"/>
        </authorList>
    </citation>
    <scope>IDENTIFICATION</scope>
    <source>
        <strain evidence="1">BB02</strain>
    </source>
</reference>
<dbReference type="AlphaFoldDB" id="A0A2C9LF22"/>
<dbReference type="VEuPathDB" id="VectorBase:BGLB030239"/>
<dbReference type="Gene3D" id="1.10.3210.10">
    <property type="entry name" value="Hypothetical protein af1432"/>
    <property type="match status" value="1"/>
</dbReference>
<evidence type="ECO:0000313" key="1">
    <source>
        <dbReference type="EnsemblMetazoa" id="BGLB030239-PA"/>
    </source>
</evidence>
<dbReference type="OrthoDB" id="9991235at2759"/>